<dbReference type="Pfam" id="PF12018">
    <property type="entry name" value="FAP206"/>
    <property type="match status" value="1"/>
</dbReference>
<evidence type="ECO:0000256" key="2">
    <source>
        <dbReference type="ARBA" id="ARBA00010500"/>
    </source>
</evidence>
<name>A0A7R8UQR2_HERIL</name>
<keyword evidence="11" id="KW-1185">Reference proteome</keyword>
<sequence>MFQITKNFSSGTRNVVKNIASEIVRECGKQGTTLSAEVASLGVVIFCLDPANKLSLTSQNDRSVLENFVRYCVHKFLDGQSPLVKTLEMQVFFLNNSIDPERVLKKYQANIDEKAQPLWKEIMEVENPNKDEQEKIFKKIMVYINMTYLLGSPTNAKVLLETSHALKSVVSQADLADFFVLKKKARAAQLKTIQEVVCGIRVFNKDAGLCGEGIRDIQADLQFAFENTKSALADRLESIVSREKKLANVLYTLYELDVEEDKIKLVLPEGIKEENFHYLKGMLTLNLQHESYVKNLMKILNQVKADIDVQLKEFRKVLDAIHEVVQYRTAVPTEKVFPQFTQVSILWQSLLNCIYMLIEINKVNENLSLLANMRLCDKIMGQIESKAAIRKIPKETSLAIQGLMKEMLKSALPYYGSHSLAIVSISDLVTSVSSTDMSSALCLLQASATPITKFCPYLFLVGDGLLIPSRINAGFIKYENVLLSFSSSECAKRFLSDIEIYFTKFMNILRKHPEVVIFFDVYDIVSSYRVTDSKKVVAEEVAAVQNDCEVQTDLHPIPYNKDPNYTWNIWDLRRQAIKLANLKNCRTHSAQTNISFHRMNANLQTANPKENSCQTKCDAFTNITKHDASTECEDAEKIIGTSAIARCGIKSTQPLNDIFTVPYRKYAEKKKSDEVKKKDAS</sequence>
<evidence type="ECO:0000256" key="4">
    <source>
        <dbReference type="ARBA" id="ARBA00022490"/>
    </source>
</evidence>
<dbReference type="PANTHER" id="PTHR21442:SF0">
    <property type="entry name" value="CILIA- AND FLAGELLA-ASSOCIATED PROTEIN 206"/>
    <property type="match status" value="1"/>
</dbReference>
<evidence type="ECO:0000256" key="3">
    <source>
        <dbReference type="ARBA" id="ARBA00021602"/>
    </source>
</evidence>
<keyword evidence="6" id="KW-0969">Cilium</keyword>
<evidence type="ECO:0000256" key="5">
    <source>
        <dbReference type="ARBA" id="ARBA00022794"/>
    </source>
</evidence>
<evidence type="ECO:0000256" key="1">
    <source>
        <dbReference type="ARBA" id="ARBA00004430"/>
    </source>
</evidence>
<accession>A0A7R8UQR2</accession>
<evidence type="ECO:0000256" key="6">
    <source>
        <dbReference type="ARBA" id="ARBA00023069"/>
    </source>
</evidence>
<dbReference type="GO" id="GO:0036064">
    <property type="term" value="C:ciliary basal body"/>
    <property type="evidence" value="ECO:0007669"/>
    <property type="project" value="TreeGrafter"/>
</dbReference>
<dbReference type="InParanoid" id="A0A7R8UQR2"/>
<proteinExistence type="inferred from homology"/>
<evidence type="ECO:0000313" key="11">
    <source>
        <dbReference type="Proteomes" id="UP000594454"/>
    </source>
</evidence>
<keyword evidence="4" id="KW-0963">Cytoplasm</keyword>
<protein>
    <recommendedName>
        <fullName evidence="3">Cilia- and flagella-associated protein 206</fullName>
    </recommendedName>
</protein>
<dbReference type="GO" id="GO:0005930">
    <property type="term" value="C:axoneme"/>
    <property type="evidence" value="ECO:0007669"/>
    <property type="project" value="UniProtKB-SubCell"/>
</dbReference>
<dbReference type="FunCoup" id="A0A7R8UQR2">
    <property type="interactions" value="15"/>
</dbReference>
<dbReference type="EMBL" id="LR899011">
    <property type="protein sequence ID" value="CAD7085025.1"/>
    <property type="molecule type" value="Genomic_DNA"/>
</dbReference>
<dbReference type="AlphaFoldDB" id="A0A7R8UQR2"/>
<evidence type="ECO:0000256" key="9">
    <source>
        <dbReference type="ARBA" id="ARBA00045321"/>
    </source>
</evidence>
<evidence type="ECO:0000256" key="8">
    <source>
        <dbReference type="ARBA" id="ARBA00023273"/>
    </source>
</evidence>
<keyword evidence="7" id="KW-0206">Cytoskeleton</keyword>
<comment type="similarity">
    <text evidence="2">Belongs to the CFAP206 family.</text>
</comment>
<organism evidence="10 11">
    <name type="scientific">Hermetia illucens</name>
    <name type="common">Black soldier fly</name>
    <dbReference type="NCBI Taxonomy" id="343691"/>
    <lineage>
        <taxon>Eukaryota</taxon>
        <taxon>Metazoa</taxon>
        <taxon>Ecdysozoa</taxon>
        <taxon>Arthropoda</taxon>
        <taxon>Hexapoda</taxon>
        <taxon>Insecta</taxon>
        <taxon>Pterygota</taxon>
        <taxon>Neoptera</taxon>
        <taxon>Endopterygota</taxon>
        <taxon>Diptera</taxon>
        <taxon>Brachycera</taxon>
        <taxon>Stratiomyomorpha</taxon>
        <taxon>Stratiomyidae</taxon>
        <taxon>Hermetiinae</taxon>
        <taxon>Hermetia</taxon>
    </lineage>
</organism>
<dbReference type="GO" id="GO:0003356">
    <property type="term" value="P:regulation of cilium beat frequency"/>
    <property type="evidence" value="ECO:0007669"/>
    <property type="project" value="TreeGrafter"/>
</dbReference>
<reference evidence="10 11" key="1">
    <citation type="submission" date="2020-11" db="EMBL/GenBank/DDBJ databases">
        <authorList>
            <person name="Wallbank WR R."/>
            <person name="Pardo Diaz C."/>
            <person name="Kozak K."/>
            <person name="Martin S."/>
            <person name="Jiggins C."/>
            <person name="Moest M."/>
            <person name="Warren A I."/>
            <person name="Generalovic N T."/>
            <person name="Byers J.R.P. K."/>
            <person name="Montejo-Kovacevich G."/>
            <person name="Yen C E."/>
        </authorList>
    </citation>
    <scope>NUCLEOTIDE SEQUENCE [LARGE SCALE GENOMIC DNA]</scope>
</reference>
<dbReference type="InterPro" id="IPR021897">
    <property type="entry name" value="FAP206"/>
</dbReference>
<gene>
    <name evidence="10" type="ORF">HERILL_LOCUS7892</name>
</gene>
<evidence type="ECO:0000256" key="7">
    <source>
        <dbReference type="ARBA" id="ARBA00023212"/>
    </source>
</evidence>
<comment type="subcellular location">
    <subcellularLocation>
        <location evidence="1">Cytoplasm</location>
        <location evidence="1">Cytoskeleton</location>
        <location evidence="1">Cilium axoneme</location>
    </subcellularLocation>
</comment>
<dbReference type="PANTHER" id="PTHR21442">
    <property type="entry name" value="CILIA- AND FLAGELLA-ASSOCIATED PROTEIN 206"/>
    <property type="match status" value="1"/>
</dbReference>
<dbReference type="OrthoDB" id="10251073at2759"/>
<dbReference type="GO" id="GO:0030030">
    <property type="term" value="P:cell projection organization"/>
    <property type="evidence" value="ECO:0007669"/>
    <property type="project" value="UniProtKB-KW"/>
</dbReference>
<dbReference type="Proteomes" id="UP000594454">
    <property type="component" value="Chromosome 3"/>
</dbReference>
<keyword evidence="5" id="KW-0970">Cilium biogenesis/degradation</keyword>
<evidence type="ECO:0000313" key="10">
    <source>
        <dbReference type="EMBL" id="CAD7085025.1"/>
    </source>
</evidence>
<keyword evidence="8" id="KW-0966">Cell projection</keyword>
<comment type="function">
    <text evidence="9">Essential for sperm motility and is involved in the regulation of the beating frequency of motile cilia on the epithelial cells of the respiratory tract. Required for the establishment of radial spokes in sperm flagella.</text>
</comment>